<gene>
    <name evidence="1" type="ORF">TNCT_426401</name>
</gene>
<reference evidence="1" key="1">
    <citation type="submission" date="2020-07" db="EMBL/GenBank/DDBJ databases">
        <title>Multicomponent nature underlies the extraordinary mechanical properties of spider dragline silk.</title>
        <authorList>
            <person name="Kono N."/>
            <person name="Nakamura H."/>
            <person name="Mori M."/>
            <person name="Yoshida Y."/>
            <person name="Ohtoshi R."/>
            <person name="Malay A.D."/>
            <person name="Moran D.A.P."/>
            <person name="Tomita M."/>
            <person name="Numata K."/>
            <person name="Arakawa K."/>
        </authorList>
    </citation>
    <scope>NUCLEOTIDE SEQUENCE</scope>
</reference>
<evidence type="ECO:0000313" key="1">
    <source>
        <dbReference type="EMBL" id="GFQ95382.1"/>
    </source>
</evidence>
<keyword evidence="2" id="KW-1185">Reference proteome</keyword>
<name>A0A8X6G4F5_TRICU</name>
<accession>A0A8X6G4F5</accession>
<sequence length="44" mass="5129">MTHSKIILEPSGTKTKHQLQRLLLKELSVVFQHSRLPTFTRSQL</sequence>
<organism evidence="1 2">
    <name type="scientific">Trichonephila clavata</name>
    <name type="common">Joro spider</name>
    <name type="synonym">Nephila clavata</name>
    <dbReference type="NCBI Taxonomy" id="2740835"/>
    <lineage>
        <taxon>Eukaryota</taxon>
        <taxon>Metazoa</taxon>
        <taxon>Ecdysozoa</taxon>
        <taxon>Arthropoda</taxon>
        <taxon>Chelicerata</taxon>
        <taxon>Arachnida</taxon>
        <taxon>Araneae</taxon>
        <taxon>Araneomorphae</taxon>
        <taxon>Entelegynae</taxon>
        <taxon>Araneoidea</taxon>
        <taxon>Nephilidae</taxon>
        <taxon>Trichonephila</taxon>
    </lineage>
</organism>
<evidence type="ECO:0000313" key="2">
    <source>
        <dbReference type="Proteomes" id="UP000887116"/>
    </source>
</evidence>
<comment type="caution">
    <text evidence="1">The sequence shown here is derived from an EMBL/GenBank/DDBJ whole genome shotgun (WGS) entry which is preliminary data.</text>
</comment>
<protein>
    <submittedName>
        <fullName evidence="1">Uncharacterized protein</fullName>
    </submittedName>
</protein>
<proteinExistence type="predicted"/>
<dbReference type="Proteomes" id="UP000887116">
    <property type="component" value="Unassembled WGS sequence"/>
</dbReference>
<feature type="non-terminal residue" evidence="1">
    <location>
        <position position="44"/>
    </location>
</feature>
<dbReference type="AlphaFoldDB" id="A0A8X6G4F5"/>
<dbReference type="EMBL" id="BMAO01004558">
    <property type="protein sequence ID" value="GFQ95382.1"/>
    <property type="molecule type" value="Genomic_DNA"/>
</dbReference>